<gene>
    <name evidence="1" type="ORF">OLMES_1084</name>
</gene>
<dbReference type="AlphaFoldDB" id="A0A1Y0I4N5"/>
<evidence type="ECO:0000313" key="1">
    <source>
        <dbReference type="EMBL" id="ARU55169.1"/>
    </source>
</evidence>
<organism evidence="1 2">
    <name type="scientific">Oleiphilus messinensis</name>
    <dbReference type="NCBI Taxonomy" id="141451"/>
    <lineage>
        <taxon>Bacteria</taxon>
        <taxon>Pseudomonadati</taxon>
        <taxon>Pseudomonadota</taxon>
        <taxon>Gammaproteobacteria</taxon>
        <taxon>Oceanospirillales</taxon>
        <taxon>Oleiphilaceae</taxon>
        <taxon>Oleiphilus</taxon>
    </lineage>
</organism>
<accession>A0A1Y0I4N5</accession>
<dbReference type="Proteomes" id="UP000196027">
    <property type="component" value="Chromosome"/>
</dbReference>
<protein>
    <submittedName>
        <fullName evidence="1">Uncharacterized protein</fullName>
    </submittedName>
</protein>
<evidence type="ECO:0000313" key="2">
    <source>
        <dbReference type="Proteomes" id="UP000196027"/>
    </source>
</evidence>
<keyword evidence="2" id="KW-1185">Reference proteome</keyword>
<dbReference type="OrthoDB" id="6367532at2"/>
<dbReference type="EMBL" id="CP021425">
    <property type="protein sequence ID" value="ARU55169.1"/>
    <property type="molecule type" value="Genomic_DNA"/>
</dbReference>
<name>A0A1Y0I4N5_9GAMM</name>
<reference evidence="1 2" key="1">
    <citation type="submission" date="2017-05" db="EMBL/GenBank/DDBJ databases">
        <title>Genomic insights into alkan degradation activity of Oleiphilus messinensis.</title>
        <authorList>
            <person name="Kozyavkin S.A."/>
            <person name="Slesarev A.I."/>
            <person name="Golyshin P.N."/>
            <person name="Korzhenkov A."/>
            <person name="Golyshina O.N."/>
            <person name="Toshchakov S.V."/>
        </authorList>
    </citation>
    <scope>NUCLEOTIDE SEQUENCE [LARGE SCALE GENOMIC DNA]</scope>
    <source>
        <strain evidence="1 2">ME102</strain>
    </source>
</reference>
<dbReference type="RefSeq" id="WP_087460301.1">
    <property type="nucleotide sequence ID" value="NZ_CP021425.1"/>
</dbReference>
<sequence length="123" mass="13739">MIKHQEHMVAPLSAEHHRRANDVIAKIKLAEQASKHTIELIDIILDLTEHGLHFYFLSPLERIGAGSMTMKVAKVGLGSTYKGMKMVISKVLKNLDDRQILMLTEFLEEIMHPAEAAGIAKIA</sequence>
<proteinExistence type="predicted"/>
<dbReference type="KEGG" id="ome:OLMES_1084"/>